<dbReference type="AlphaFoldDB" id="A0A1X0SAP1"/>
<feature type="chain" id="PRO_5013072165" evidence="1">
    <location>
        <begin position="23"/>
        <end position="374"/>
    </location>
</feature>
<evidence type="ECO:0000256" key="1">
    <source>
        <dbReference type="SAM" id="SignalP"/>
    </source>
</evidence>
<dbReference type="OMA" id="YWLENDI"/>
<evidence type="ECO:0000313" key="4">
    <source>
        <dbReference type="Proteomes" id="UP000242381"/>
    </source>
</evidence>
<reference evidence="3 4" key="1">
    <citation type="journal article" date="2016" name="Proc. Natl. Acad. Sci. U.S.A.">
        <title>Lipid metabolic changes in an early divergent fungus govern the establishment of a mutualistic symbiosis with endobacteria.</title>
        <authorList>
            <person name="Lastovetsky O.A."/>
            <person name="Gaspar M.L."/>
            <person name="Mondo S.J."/>
            <person name="LaButti K.M."/>
            <person name="Sandor L."/>
            <person name="Grigoriev I.V."/>
            <person name="Henry S.A."/>
            <person name="Pawlowska T.E."/>
        </authorList>
    </citation>
    <scope>NUCLEOTIDE SEQUENCE [LARGE SCALE GENOMIC DNA]</scope>
    <source>
        <strain evidence="3 4">ATCC 11559</strain>
    </source>
</reference>
<keyword evidence="1" id="KW-0732">Signal</keyword>
<dbReference type="GO" id="GO:0006629">
    <property type="term" value="P:lipid metabolic process"/>
    <property type="evidence" value="ECO:0007669"/>
    <property type="project" value="InterPro"/>
</dbReference>
<protein>
    <submittedName>
        <fullName evidence="3">Alpha/beta-hydrolase</fullName>
    </submittedName>
</protein>
<accession>A0A1X0SAP1</accession>
<dbReference type="Proteomes" id="UP000242381">
    <property type="component" value="Unassembled WGS sequence"/>
</dbReference>
<feature type="signal peptide" evidence="1">
    <location>
        <begin position="1"/>
        <end position="22"/>
    </location>
</feature>
<organism evidence="3 4">
    <name type="scientific">Rhizopus microsporus</name>
    <dbReference type="NCBI Taxonomy" id="58291"/>
    <lineage>
        <taxon>Eukaryota</taxon>
        <taxon>Fungi</taxon>
        <taxon>Fungi incertae sedis</taxon>
        <taxon>Mucoromycota</taxon>
        <taxon>Mucoromycotina</taxon>
        <taxon>Mucoromycetes</taxon>
        <taxon>Mucorales</taxon>
        <taxon>Mucorineae</taxon>
        <taxon>Rhizopodaceae</taxon>
        <taxon>Rhizopus</taxon>
    </lineage>
</organism>
<evidence type="ECO:0000313" key="3">
    <source>
        <dbReference type="EMBL" id="ORE21340.1"/>
    </source>
</evidence>
<feature type="domain" description="Fungal lipase-type" evidence="2">
    <location>
        <begin position="155"/>
        <end position="286"/>
    </location>
</feature>
<dbReference type="Gene3D" id="3.40.50.1820">
    <property type="entry name" value="alpha/beta hydrolase"/>
    <property type="match status" value="1"/>
</dbReference>
<dbReference type="PANTHER" id="PTHR45908">
    <property type="entry name" value="PROTEIN CBG11750-RELATED"/>
    <property type="match status" value="1"/>
</dbReference>
<name>A0A1X0SAP1_RHIZD</name>
<proteinExistence type="predicted"/>
<gene>
    <name evidence="3" type="ORF">BCV71DRAFT_55293</name>
</gene>
<dbReference type="CDD" id="cd00519">
    <property type="entry name" value="Lipase_3"/>
    <property type="match status" value="1"/>
</dbReference>
<keyword evidence="3" id="KW-0378">Hydrolase</keyword>
<dbReference type="EMBL" id="KV921280">
    <property type="protein sequence ID" value="ORE21340.1"/>
    <property type="molecule type" value="Genomic_DNA"/>
</dbReference>
<dbReference type="Pfam" id="PF01764">
    <property type="entry name" value="Lipase_3"/>
    <property type="match status" value="1"/>
</dbReference>
<dbReference type="SUPFAM" id="SSF53474">
    <property type="entry name" value="alpha/beta-Hydrolases"/>
    <property type="match status" value="1"/>
</dbReference>
<dbReference type="VEuPathDB" id="FungiDB:BCV72DRAFT_240008"/>
<dbReference type="InterPro" id="IPR029058">
    <property type="entry name" value="AB_hydrolase_fold"/>
</dbReference>
<evidence type="ECO:0000259" key="2">
    <source>
        <dbReference type="Pfam" id="PF01764"/>
    </source>
</evidence>
<dbReference type="InterPro" id="IPR002921">
    <property type="entry name" value="Fungal_lipase-type"/>
</dbReference>
<dbReference type="GO" id="GO:0016787">
    <property type="term" value="F:hydrolase activity"/>
    <property type="evidence" value="ECO:0007669"/>
    <property type="project" value="UniProtKB-KW"/>
</dbReference>
<sequence length="374" mass="42640">MLVKKLFIYVPFITSLIQVGQCQRTAQRNRDNRWPVVYTNDQMKAITYDPAQPVDIYLDLIKDGIFMAPNETSLLPSSDVVYTYDETSPIAKELMFVSALCKTTNCRESLDVWDCPTCSEVLPDAVVVRTFKTFPNDITGQILRSDNMTTFFIQVRGANSNSNRILWSKQDLVDHPFIPGIRVQEGYLESALDIREIIRNTMKDQLTIYPNYKVAVVGHSFGAGVCSLVATHLQYDFPQLNRNNFKTYLLAKPRVGDYNYAKYIADKDIEVVRLVNALDEMPHKPSILDGYVHEGDEYWLKYYNNGELLLKVCPGPFETRNCSNSSPYFSAFEHSEAFGIQEACFPDDALHLNFTALIEKLSNETRPQISNSNN</sequence>